<dbReference type="PATRIC" id="fig|1796491.3.peg.874"/>
<evidence type="ECO:0008006" key="3">
    <source>
        <dbReference type="Google" id="ProtNLM"/>
    </source>
</evidence>
<reference evidence="1 2" key="1">
    <citation type="submission" date="2016-02" db="EMBL/GenBank/DDBJ databases">
        <authorList>
            <person name="Wen L."/>
            <person name="He K."/>
            <person name="Yang H."/>
        </authorList>
    </citation>
    <scope>NUCLEOTIDE SEQUENCE [LARGE SCALE GENOMIC DNA]</scope>
    <source>
        <strain evidence="1">ShG14-8</strain>
    </source>
</reference>
<dbReference type="Proteomes" id="UP000070578">
    <property type="component" value="Unassembled WGS sequence"/>
</dbReference>
<name>A0A139BW17_9PROT</name>
<accession>A0A139BW17</accession>
<sequence>MDEADRLNADCDAARLDQAALRQAMQVQGESWHELVKERCPYLFAAVPLFISTFQLRAMYEVISAVEKVVALAGWQAAGAETPPVAKGVFLGYDFHLDQQGAHLIEINTNAGGAFLNQLLIDSQRDADLPGKTAAVENLEASILAMFRNEWRLERGSAPFKTVAIVDQQPEDQYLYPEFLLAKKWIESAGIAVHIADPSALQLREDGLHFGHEKIDMVYNRLTDFSLQKFPVLRQAYLDGRVVLTPHPHAYARYADKRNLVRLSDVDGLRALGVNEDDIFVLYAGIPHTVAVQPDMEEQLWKERKQWFFKPGSGYGGKGAYSGAKVTRRVFGEILHGDYVAQKLVQPGARAVCVDDAGAAALKYDVRCYVYEGQIQLVAARLYQGQTTNFRTPGGGFALVRVVE</sequence>
<gene>
    <name evidence="1" type="ORF">AWT59_0804</name>
</gene>
<organism evidence="1 2">
    <name type="scientific">Candidatus Gallionella acididurans</name>
    <dbReference type="NCBI Taxonomy" id="1796491"/>
    <lineage>
        <taxon>Bacteria</taxon>
        <taxon>Pseudomonadati</taxon>
        <taxon>Pseudomonadota</taxon>
        <taxon>Betaproteobacteria</taxon>
        <taxon>Nitrosomonadales</taxon>
        <taxon>Gallionellaceae</taxon>
        <taxon>Gallionella</taxon>
    </lineage>
</organism>
<dbReference type="EMBL" id="LSLI01000012">
    <property type="protein sequence ID" value="KXS33048.1"/>
    <property type="molecule type" value="Genomic_DNA"/>
</dbReference>
<evidence type="ECO:0000313" key="2">
    <source>
        <dbReference type="Proteomes" id="UP000070578"/>
    </source>
</evidence>
<protein>
    <recommendedName>
        <fullName evidence="3">Circularly permuted type 2 ATP-grasp protein</fullName>
    </recommendedName>
</protein>
<reference evidence="1 2" key="2">
    <citation type="submission" date="2016-03" db="EMBL/GenBank/DDBJ databases">
        <title>New uncultured bacterium of the family Gallionellaceae from acid mine drainage: description and reconstruction of genome based on metagenomic analysis of microbial community.</title>
        <authorList>
            <person name="Kadnikov V."/>
            <person name="Ivasenko D."/>
            <person name="Beletsky A."/>
            <person name="Mardanov A."/>
            <person name="Danilova E."/>
            <person name="Pimenov N."/>
            <person name="Karnachuk O."/>
            <person name="Ravin N."/>
        </authorList>
    </citation>
    <scope>NUCLEOTIDE SEQUENCE [LARGE SCALE GENOMIC DNA]</scope>
    <source>
        <strain evidence="1">ShG14-8</strain>
    </source>
</reference>
<proteinExistence type="predicted"/>
<dbReference type="SUPFAM" id="SSF56059">
    <property type="entry name" value="Glutathione synthetase ATP-binding domain-like"/>
    <property type="match status" value="1"/>
</dbReference>
<dbReference type="AlphaFoldDB" id="A0A139BW17"/>
<comment type="caution">
    <text evidence="1">The sequence shown here is derived from an EMBL/GenBank/DDBJ whole genome shotgun (WGS) entry which is preliminary data.</text>
</comment>
<evidence type="ECO:0000313" key="1">
    <source>
        <dbReference type="EMBL" id="KXS33048.1"/>
    </source>
</evidence>